<dbReference type="PANTHER" id="PTHR47332">
    <property type="entry name" value="SET DOMAIN-CONTAINING PROTEIN 5"/>
    <property type="match status" value="1"/>
</dbReference>
<protein>
    <recommendedName>
        <fullName evidence="2">SET domain-containing protein</fullName>
    </recommendedName>
</protein>
<proteinExistence type="predicted"/>
<organism evidence="3 4">
    <name type="scientific">Stachybotrys chartarum (strain CBS 109288 / IBT 7711)</name>
    <name type="common">Toxic black mold</name>
    <name type="synonym">Stilbospora chartarum</name>
    <dbReference type="NCBI Taxonomy" id="1280523"/>
    <lineage>
        <taxon>Eukaryota</taxon>
        <taxon>Fungi</taxon>
        <taxon>Dikarya</taxon>
        <taxon>Ascomycota</taxon>
        <taxon>Pezizomycotina</taxon>
        <taxon>Sordariomycetes</taxon>
        <taxon>Hypocreomycetidae</taxon>
        <taxon>Hypocreales</taxon>
        <taxon>Stachybotryaceae</taxon>
        <taxon>Stachybotrys</taxon>
    </lineage>
</organism>
<dbReference type="InterPro" id="IPR053185">
    <property type="entry name" value="SET_domain_protein"/>
</dbReference>
<evidence type="ECO:0000313" key="4">
    <source>
        <dbReference type="Proteomes" id="UP000028045"/>
    </source>
</evidence>
<dbReference type="InterPro" id="IPR046341">
    <property type="entry name" value="SET_dom_sf"/>
</dbReference>
<gene>
    <name evidence="3" type="ORF">S7711_09047</name>
</gene>
<feature type="domain" description="SET" evidence="2">
    <location>
        <begin position="105"/>
        <end position="245"/>
    </location>
</feature>
<dbReference type="InterPro" id="IPR001214">
    <property type="entry name" value="SET_dom"/>
</dbReference>
<evidence type="ECO:0000259" key="2">
    <source>
        <dbReference type="PROSITE" id="PS50280"/>
    </source>
</evidence>
<dbReference type="EMBL" id="KL648748">
    <property type="protein sequence ID" value="KEY64255.1"/>
    <property type="molecule type" value="Genomic_DNA"/>
</dbReference>
<dbReference type="SUPFAM" id="SSF82199">
    <property type="entry name" value="SET domain"/>
    <property type="match status" value="1"/>
</dbReference>
<evidence type="ECO:0000256" key="1">
    <source>
        <dbReference type="SAM" id="MobiDB-lite"/>
    </source>
</evidence>
<sequence>MLSTQFPAAAERLFYLDLCFHHKDPQSSTKHKGYTLPTTRQARILEALDLEGYGAIKIDSDLGSGSNDQPSTLPLPATASVPKSESAAKLPSLWIVQRKSPKPNYSNEFFRISESKTAGYGAYAKKDLYGGDVILREAYLIKSTHNDFFDTYERLEEGSKTILQALHMHDGLKIGTSRIQGIWETNCFAISDHQAALFPIAARFNHACSPSQKVLYEFDEKNDCIVMTVKADHVAAGEELTISYGNDWSPLMLYHLYGFMCRCGACPGLSEAEVMRSSAQW</sequence>
<accession>A0A084AG26</accession>
<dbReference type="Gene3D" id="2.170.270.10">
    <property type="entry name" value="SET domain"/>
    <property type="match status" value="1"/>
</dbReference>
<reference evidence="3 4" key="1">
    <citation type="journal article" date="2014" name="BMC Genomics">
        <title>Comparative genome sequencing reveals chemotype-specific gene clusters in the toxigenic black mold Stachybotrys.</title>
        <authorList>
            <person name="Semeiks J."/>
            <person name="Borek D."/>
            <person name="Otwinowski Z."/>
            <person name="Grishin N.V."/>
        </authorList>
    </citation>
    <scope>NUCLEOTIDE SEQUENCE [LARGE SCALE GENOMIC DNA]</scope>
    <source>
        <strain evidence="4">CBS 109288 / IBT 7711</strain>
    </source>
</reference>
<dbReference type="PANTHER" id="PTHR47332:SF4">
    <property type="entry name" value="SET DOMAIN-CONTAINING PROTEIN 5"/>
    <property type="match status" value="1"/>
</dbReference>
<evidence type="ECO:0000313" key="3">
    <source>
        <dbReference type="EMBL" id="KEY64255.1"/>
    </source>
</evidence>
<dbReference type="CDD" id="cd20071">
    <property type="entry name" value="SET_SMYD"/>
    <property type="match status" value="1"/>
</dbReference>
<dbReference type="Pfam" id="PF00856">
    <property type="entry name" value="SET"/>
    <property type="match status" value="1"/>
</dbReference>
<feature type="region of interest" description="Disordered" evidence="1">
    <location>
        <begin position="61"/>
        <end position="80"/>
    </location>
</feature>
<dbReference type="HOGENOM" id="CLU_991037_0_0_1"/>
<dbReference type="OrthoDB" id="3180714at2759"/>
<feature type="compositionally biased region" description="Polar residues" evidence="1">
    <location>
        <begin position="63"/>
        <end position="72"/>
    </location>
</feature>
<dbReference type="AlphaFoldDB" id="A0A084AG26"/>
<keyword evidence="4" id="KW-1185">Reference proteome</keyword>
<dbReference type="PROSITE" id="PS50280">
    <property type="entry name" value="SET"/>
    <property type="match status" value="1"/>
</dbReference>
<dbReference type="SMART" id="SM00317">
    <property type="entry name" value="SET"/>
    <property type="match status" value="1"/>
</dbReference>
<name>A0A084AG26_STACB</name>
<dbReference type="Proteomes" id="UP000028045">
    <property type="component" value="Unassembled WGS sequence"/>
</dbReference>